<dbReference type="InterPro" id="IPR015890">
    <property type="entry name" value="Chorismate_C"/>
</dbReference>
<dbReference type="InterPro" id="IPR019999">
    <property type="entry name" value="Anth_synth_I-like"/>
</dbReference>
<dbReference type="InterPro" id="IPR005801">
    <property type="entry name" value="ADC_synthase"/>
</dbReference>
<feature type="domain" description="Anthranilate synthase component I N-terminal" evidence="2">
    <location>
        <begin position="8"/>
        <end position="142"/>
    </location>
</feature>
<dbReference type="EMBL" id="JAAOLE020000001">
    <property type="protein sequence ID" value="NVI43095.1"/>
    <property type="molecule type" value="Genomic_DNA"/>
</dbReference>
<sequence>MHVRELQWIEPVKALRCLAQHPQLTFLDSAAGHELLGRYSYLTCEPFGTYLVADGQASWNAEAVAGDPWVVLRSLLARYRAAHRPDLPPFQGGAASFLAYDMNRTLERLPAPSLPGLRLPQSILHFYDVVVSFDQRDQKCWIVSTGWPEQEPARRNERARRRADEFAALLARPGLPRLTIPSRAGPWHSNFSREGFMPAVQRVIELILAGHIFQANIAQCFSARVSPLFDPLTFYCQLRSSNPAPFGALLRYGKLTIASSSPERFLKLDGQQVETRPIKGTIARSADGEEDRRRAKVLLASEKDRAENVMIVDLLRNDLSRVCTDNSVDVMALCNLESYASVHHLVSIVSGTLAAGQDAVSLLRACFPGGSVTGVPKVRSMEIIADLEKVAREVYCGAIGFVGFSGQIDTNIAIRTVTIDGDLAMFHAGGGITAMSTPEAEYEETLAKAQRLFDAFDSEIPGAF</sequence>
<reference evidence="3" key="1">
    <citation type="submission" date="2020-06" db="EMBL/GenBank/DDBJ databases">
        <title>Whole Genome Sequence of Bradyrhizobium sp. Strain 1S1.</title>
        <authorList>
            <person name="Bromfield E.S.P."/>
            <person name="Cloutier S."/>
        </authorList>
    </citation>
    <scope>NUCLEOTIDE SEQUENCE [LARGE SCALE GENOMIC DNA]</scope>
    <source>
        <strain evidence="3">1S1</strain>
    </source>
</reference>
<name>A0A973ZZI5_9BRAD</name>
<evidence type="ECO:0000259" key="2">
    <source>
        <dbReference type="Pfam" id="PF04715"/>
    </source>
</evidence>
<dbReference type="PRINTS" id="PR00095">
    <property type="entry name" value="ANTSNTHASEI"/>
</dbReference>
<evidence type="ECO:0000313" key="3">
    <source>
        <dbReference type="EMBL" id="NVI43095.1"/>
    </source>
</evidence>
<dbReference type="SUPFAM" id="SSF56322">
    <property type="entry name" value="ADC synthase"/>
    <property type="match status" value="1"/>
</dbReference>
<comment type="caution">
    <text evidence="3">The sequence shown here is derived from an EMBL/GenBank/DDBJ whole genome shotgun (WGS) entry which is preliminary data.</text>
</comment>
<proteinExistence type="predicted"/>
<dbReference type="PANTHER" id="PTHR11236">
    <property type="entry name" value="AMINOBENZOATE/ANTHRANILATE SYNTHASE"/>
    <property type="match status" value="1"/>
</dbReference>
<dbReference type="InterPro" id="IPR006805">
    <property type="entry name" value="Anth_synth_I_N"/>
</dbReference>
<feature type="domain" description="Chorismate-utilising enzyme C-terminal" evidence="1">
    <location>
        <begin position="193"/>
        <end position="448"/>
    </location>
</feature>
<dbReference type="Pfam" id="PF00425">
    <property type="entry name" value="Chorismate_bind"/>
    <property type="match status" value="1"/>
</dbReference>
<accession>A0A973ZZI5</accession>
<dbReference type="Gene3D" id="3.60.120.10">
    <property type="entry name" value="Anthranilate synthase"/>
    <property type="match status" value="1"/>
</dbReference>
<dbReference type="AlphaFoldDB" id="A0A973ZZI5"/>
<protein>
    <submittedName>
        <fullName evidence="3">Anthranilate synthase component I family protein</fullName>
    </submittedName>
</protein>
<gene>
    <name evidence="3" type="ORF">HAP48_008585</name>
</gene>
<dbReference type="RefSeq" id="WP_029083941.1">
    <property type="nucleotide sequence ID" value="NZ_CP088285.1"/>
</dbReference>
<dbReference type="Pfam" id="PF04715">
    <property type="entry name" value="Anth_synt_I_N"/>
    <property type="match status" value="1"/>
</dbReference>
<dbReference type="GO" id="GO:0000162">
    <property type="term" value="P:L-tryptophan biosynthetic process"/>
    <property type="evidence" value="ECO:0007669"/>
    <property type="project" value="TreeGrafter"/>
</dbReference>
<dbReference type="GO" id="GO:0046820">
    <property type="term" value="F:4-amino-4-deoxychorismate synthase activity"/>
    <property type="evidence" value="ECO:0007669"/>
    <property type="project" value="TreeGrafter"/>
</dbReference>
<organism evidence="3">
    <name type="scientific">Bradyrhizobium septentrionale</name>
    <dbReference type="NCBI Taxonomy" id="1404411"/>
    <lineage>
        <taxon>Bacteria</taxon>
        <taxon>Pseudomonadati</taxon>
        <taxon>Pseudomonadota</taxon>
        <taxon>Alphaproteobacteria</taxon>
        <taxon>Hyphomicrobiales</taxon>
        <taxon>Nitrobacteraceae</taxon>
        <taxon>Bradyrhizobium</taxon>
    </lineage>
</organism>
<evidence type="ECO:0000259" key="1">
    <source>
        <dbReference type="Pfam" id="PF00425"/>
    </source>
</evidence>
<dbReference type="PANTHER" id="PTHR11236:SF50">
    <property type="entry name" value="AMINODEOXYCHORISMATE SYNTHASE COMPONENT 1"/>
    <property type="match status" value="1"/>
</dbReference>